<name>A0A086YZD3_9BIFI</name>
<feature type="domain" description="AB hydrolase-1" evidence="2">
    <location>
        <begin position="17"/>
        <end position="272"/>
    </location>
</feature>
<dbReference type="Gene3D" id="3.40.50.1820">
    <property type="entry name" value="alpha/beta hydrolase"/>
    <property type="match status" value="1"/>
</dbReference>
<dbReference type="InterPro" id="IPR029058">
    <property type="entry name" value="AB_hydrolase_fold"/>
</dbReference>
<dbReference type="EMBL" id="JGYK01000001">
    <property type="protein sequence ID" value="KFI39633.1"/>
    <property type="molecule type" value="Genomic_DNA"/>
</dbReference>
<dbReference type="AlphaFoldDB" id="A0A086YZD3"/>
<dbReference type="KEGG" id="bact:AB656_00280"/>
<dbReference type="InterPro" id="IPR050266">
    <property type="entry name" value="AB_hydrolase_sf"/>
</dbReference>
<dbReference type="RefSeq" id="WP_051905180.1">
    <property type="nucleotide sequence ID" value="NZ_CP011786.1"/>
</dbReference>
<dbReference type="InterPro" id="IPR000073">
    <property type="entry name" value="AB_hydrolase_1"/>
</dbReference>
<dbReference type="SUPFAM" id="SSF53474">
    <property type="entry name" value="alpha/beta-Hydrolases"/>
    <property type="match status" value="1"/>
</dbReference>
<organism evidence="3 4">
    <name type="scientific">Bifidobacterium actinocoloniiforme DSM 22766</name>
    <dbReference type="NCBI Taxonomy" id="1437605"/>
    <lineage>
        <taxon>Bacteria</taxon>
        <taxon>Bacillati</taxon>
        <taxon>Actinomycetota</taxon>
        <taxon>Actinomycetes</taxon>
        <taxon>Bifidobacteriales</taxon>
        <taxon>Bifidobacteriaceae</taxon>
        <taxon>Bifidobacterium</taxon>
    </lineage>
</organism>
<dbReference type="PATRIC" id="fig|1437605.7.peg.54"/>
<accession>A0A086YZD3</accession>
<dbReference type="PANTHER" id="PTHR43798">
    <property type="entry name" value="MONOACYLGLYCEROL LIPASE"/>
    <property type="match status" value="1"/>
</dbReference>
<proteinExistence type="predicted"/>
<comment type="caution">
    <text evidence="3">The sequence shown here is derived from an EMBL/GenBank/DDBJ whole genome shotgun (WGS) entry which is preliminary data.</text>
</comment>
<sequence length="287" mass="30934">MKIANHAYREEGEGTPIVLLHAFPVDHRMWDECARLLIDRADRAGMEPFPVYAPDMPGAGDSPVPSAQESGPTDPDGAYSQALDRMSEAYADLLTSLGHREAIWVGLSMGGYLAEALVRLRPQMVAGLALCDTTADADKPSSRANRLHVAAQAEREGNVHAVMSFAQSGPGDSTIKRSPEYTARFTGWVQDQSPEGIAWRQRMAAGRPDQRAILSQVRVPAAVVCGELDPSSPPSSMQAIVDTLRPADPSFTAIADCGHFSAAERPDRVADALLALARRVADRRANH</sequence>
<dbReference type="Pfam" id="PF12697">
    <property type="entry name" value="Abhydrolase_6"/>
    <property type="match status" value="1"/>
</dbReference>
<gene>
    <name evidence="3" type="ORF">BACT_0333</name>
</gene>
<dbReference type="OrthoDB" id="495620at2"/>
<reference evidence="3 4" key="1">
    <citation type="submission" date="2014-03" db="EMBL/GenBank/DDBJ databases">
        <title>Genomics of Bifidobacteria.</title>
        <authorList>
            <person name="Ventura M."/>
            <person name="Milani C."/>
            <person name="Lugli G.A."/>
        </authorList>
    </citation>
    <scope>NUCLEOTIDE SEQUENCE [LARGE SCALE GENOMIC DNA]</scope>
    <source>
        <strain evidence="3 4">DSM 22766</strain>
    </source>
</reference>
<dbReference type="Proteomes" id="UP000029015">
    <property type="component" value="Unassembled WGS sequence"/>
</dbReference>
<evidence type="ECO:0000313" key="3">
    <source>
        <dbReference type="EMBL" id="KFI39633.1"/>
    </source>
</evidence>
<keyword evidence="4" id="KW-1185">Reference proteome</keyword>
<feature type="region of interest" description="Disordered" evidence="1">
    <location>
        <begin position="54"/>
        <end position="79"/>
    </location>
</feature>
<dbReference type="InterPro" id="IPR000639">
    <property type="entry name" value="Epox_hydrolase-like"/>
</dbReference>
<protein>
    <submittedName>
        <fullName evidence="3">Alpha/beta hydrolase</fullName>
    </submittedName>
</protein>
<dbReference type="PRINTS" id="PR00412">
    <property type="entry name" value="EPOXHYDRLASE"/>
</dbReference>
<dbReference type="GO" id="GO:0016787">
    <property type="term" value="F:hydrolase activity"/>
    <property type="evidence" value="ECO:0007669"/>
    <property type="project" value="UniProtKB-KW"/>
</dbReference>
<dbReference type="eggNOG" id="COG2267">
    <property type="taxonomic scope" value="Bacteria"/>
</dbReference>
<keyword evidence="3" id="KW-0378">Hydrolase</keyword>
<dbReference type="STRING" id="1437605.AB656_00280"/>
<evidence type="ECO:0000256" key="1">
    <source>
        <dbReference type="SAM" id="MobiDB-lite"/>
    </source>
</evidence>
<evidence type="ECO:0000259" key="2">
    <source>
        <dbReference type="Pfam" id="PF12697"/>
    </source>
</evidence>
<evidence type="ECO:0000313" key="4">
    <source>
        <dbReference type="Proteomes" id="UP000029015"/>
    </source>
</evidence>